<keyword evidence="2" id="KW-1185">Reference proteome</keyword>
<dbReference type="AlphaFoldDB" id="A0A3M7PYH7"/>
<sequence length="299" mass="33123">MSSEIFSLKATISRSRSARLPQASHQLAVLSLQVDELALRLEVSLLERVGVLGAQTGLGQALKFALLGHFFFHLLGLYSVPLFQLSLLLLIQLLEVSPNVPDGPLELGPVELGRVEADYGLEPAQLGDLLLVHSFQKRDLLLEGLHLVLARHTVYGLLVQVVLELSELFGQAALLLDVLEYLFVQVVQLGLQVVGVLARVVQQTLQIHYFVLVRIERVHGQVHQVFELERVGLGSFGLDLSHGLEPSDLVDEFSEAQQLRLHLVLDLARVEAPLGLEVVDVGQQLSVHRLQRPHSLHIR</sequence>
<gene>
    <name evidence="1" type="ORF">BpHYR1_029837</name>
</gene>
<protein>
    <submittedName>
        <fullName evidence="1">Uncharacterized protein</fullName>
    </submittedName>
</protein>
<organism evidence="1 2">
    <name type="scientific">Brachionus plicatilis</name>
    <name type="common">Marine rotifer</name>
    <name type="synonym">Brachionus muelleri</name>
    <dbReference type="NCBI Taxonomy" id="10195"/>
    <lineage>
        <taxon>Eukaryota</taxon>
        <taxon>Metazoa</taxon>
        <taxon>Spiralia</taxon>
        <taxon>Gnathifera</taxon>
        <taxon>Rotifera</taxon>
        <taxon>Eurotatoria</taxon>
        <taxon>Monogononta</taxon>
        <taxon>Pseudotrocha</taxon>
        <taxon>Ploima</taxon>
        <taxon>Brachionidae</taxon>
        <taxon>Brachionus</taxon>
    </lineage>
</organism>
<evidence type="ECO:0000313" key="1">
    <source>
        <dbReference type="EMBL" id="RNA04232.1"/>
    </source>
</evidence>
<evidence type="ECO:0000313" key="2">
    <source>
        <dbReference type="Proteomes" id="UP000276133"/>
    </source>
</evidence>
<dbReference type="EMBL" id="REGN01008190">
    <property type="protein sequence ID" value="RNA04232.1"/>
    <property type="molecule type" value="Genomic_DNA"/>
</dbReference>
<accession>A0A3M7PYH7</accession>
<name>A0A3M7PYH7_BRAPC</name>
<comment type="caution">
    <text evidence="1">The sequence shown here is derived from an EMBL/GenBank/DDBJ whole genome shotgun (WGS) entry which is preliminary data.</text>
</comment>
<reference evidence="1 2" key="1">
    <citation type="journal article" date="2018" name="Sci. Rep.">
        <title>Genomic signatures of local adaptation to the degree of environmental predictability in rotifers.</title>
        <authorList>
            <person name="Franch-Gras L."/>
            <person name="Hahn C."/>
            <person name="Garcia-Roger E.M."/>
            <person name="Carmona M.J."/>
            <person name="Serra M."/>
            <person name="Gomez A."/>
        </authorList>
    </citation>
    <scope>NUCLEOTIDE SEQUENCE [LARGE SCALE GENOMIC DNA]</scope>
    <source>
        <strain evidence="1">HYR1</strain>
    </source>
</reference>
<proteinExistence type="predicted"/>
<dbReference type="Proteomes" id="UP000276133">
    <property type="component" value="Unassembled WGS sequence"/>
</dbReference>